<organism evidence="12 13">
    <name type="scientific">Archaeoglobus fulgidus</name>
    <dbReference type="NCBI Taxonomy" id="2234"/>
    <lineage>
        <taxon>Archaea</taxon>
        <taxon>Methanobacteriati</taxon>
        <taxon>Methanobacteriota</taxon>
        <taxon>Archaeoglobi</taxon>
        <taxon>Archaeoglobales</taxon>
        <taxon>Archaeoglobaceae</taxon>
        <taxon>Archaeoglobus</taxon>
    </lineage>
</organism>
<dbReference type="InterPro" id="IPR011051">
    <property type="entry name" value="RmlC_Cupin_sf"/>
</dbReference>
<dbReference type="Pfam" id="PF00483">
    <property type="entry name" value="NTP_transferase"/>
    <property type="match status" value="1"/>
</dbReference>
<dbReference type="InterPro" id="IPR051161">
    <property type="entry name" value="Mannose-6P_isomerase_type2"/>
</dbReference>
<dbReference type="Gene3D" id="2.60.120.10">
    <property type="entry name" value="Jelly Rolls"/>
    <property type="match status" value="1"/>
</dbReference>
<evidence type="ECO:0000256" key="2">
    <source>
        <dbReference type="ARBA" id="ARBA00012387"/>
    </source>
</evidence>
<evidence type="ECO:0000313" key="13">
    <source>
        <dbReference type="Proteomes" id="UP000054307"/>
    </source>
</evidence>
<keyword evidence="5" id="KW-0547">Nucleotide-binding</keyword>
<keyword evidence="12" id="KW-0413">Isomerase</keyword>
<keyword evidence="4" id="KW-0548">Nucleotidyltransferase</keyword>
<evidence type="ECO:0000259" key="10">
    <source>
        <dbReference type="Pfam" id="PF01050"/>
    </source>
</evidence>
<dbReference type="SUPFAM" id="SSF51182">
    <property type="entry name" value="RmlC-like cupins"/>
    <property type="match status" value="1"/>
</dbReference>
<protein>
    <recommendedName>
        <fullName evidence="2">mannose-1-phosphate guanylyltransferase</fullName>
        <ecNumber evidence="2">2.7.7.13</ecNumber>
    </recommendedName>
</protein>
<dbReference type="SUPFAM" id="SSF53448">
    <property type="entry name" value="Nucleotide-diphospho-sugar transferases"/>
    <property type="match status" value="1"/>
</dbReference>
<dbReference type="RefSeq" id="WP_086975863.1">
    <property type="nucleotide sequence ID" value="NZ_FJNF01000135.1"/>
</dbReference>
<evidence type="ECO:0000313" key="12">
    <source>
        <dbReference type="EMBL" id="KUJ92394.1"/>
    </source>
</evidence>
<dbReference type="Gene3D" id="3.90.550.10">
    <property type="entry name" value="Spore Coat Polysaccharide Biosynthesis Protein SpsA, Chain A"/>
    <property type="match status" value="1"/>
</dbReference>
<proteinExistence type="inferred from homology"/>
<name>A0A101DBC2_ARCFL</name>
<dbReference type="FunFam" id="3.90.550.10:FF:000046">
    <property type="entry name" value="Mannose-1-phosphate guanylyltransferase (GDP)"/>
    <property type="match status" value="1"/>
</dbReference>
<reference evidence="13" key="1">
    <citation type="journal article" date="2015" name="MBio">
        <title>Genome-Resolved Metagenomic Analysis Reveals Roles for Candidate Phyla and Other Microbial Community Members in Biogeochemical Transformations in Oil Reservoirs.</title>
        <authorList>
            <person name="Hu P."/>
            <person name="Tom L."/>
            <person name="Singh A."/>
            <person name="Thomas B.C."/>
            <person name="Baker B.J."/>
            <person name="Piceno Y.M."/>
            <person name="Andersen G.L."/>
            <person name="Banfield J.F."/>
        </authorList>
    </citation>
    <scope>NUCLEOTIDE SEQUENCE [LARGE SCALE GENOMIC DNA]</scope>
</reference>
<dbReference type="NCBIfam" id="TIGR01479">
    <property type="entry name" value="GMP_PMI"/>
    <property type="match status" value="1"/>
</dbReference>
<dbReference type="InterPro" id="IPR005835">
    <property type="entry name" value="NTP_transferase_dom"/>
</dbReference>
<dbReference type="GO" id="GO:0005525">
    <property type="term" value="F:GTP binding"/>
    <property type="evidence" value="ECO:0007669"/>
    <property type="project" value="UniProtKB-KW"/>
</dbReference>
<dbReference type="FunFam" id="2.60.120.10:FF:000032">
    <property type="entry name" value="Mannose-1-phosphate guanylyltransferase/mannose-6-phosphate isomerase"/>
    <property type="match status" value="1"/>
</dbReference>
<accession>A0A101DBC2</accession>
<comment type="caution">
    <text evidence="12">The sequence shown here is derived from an EMBL/GenBank/DDBJ whole genome shotgun (WGS) entry which is preliminary data.</text>
</comment>
<evidence type="ECO:0000256" key="8">
    <source>
        <dbReference type="RuleBase" id="RU004190"/>
    </source>
</evidence>
<dbReference type="InterPro" id="IPR014710">
    <property type="entry name" value="RmlC-like_jellyroll"/>
</dbReference>
<dbReference type="CDD" id="cd02509">
    <property type="entry name" value="GDP-M1P_Guanylyltransferase"/>
    <property type="match status" value="1"/>
</dbReference>
<evidence type="ECO:0000256" key="1">
    <source>
        <dbReference type="ARBA" id="ARBA00006115"/>
    </source>
</evidence>
<feature type="domain" description="Nucleotidyl transferase" evidence="9">
    <location>
        <begin position="2"/>
        <end position="264"/>
    </location>
</feature>
<dbReference type="EC" id="2.7.7.13" evidence="2"/>
<dbReference type="GO" id="GO:0000271">
    <property type="term" value="P:polysaccharide biosynthetic process"/>
    <property type="evidence" value="ECO:0007669"/>
    <property type="project" value="InterPro"/>
</dbReference>
<dbReference type="InterPro" id="IPR006375">
    <property type="entry name" value="Man1P_GuaTrfase/Man6P_Isoase"/>
</dbReference>
<dbReference type="InterPro" id="IPR054566">
    <property type="entry name" value="ManC/GMP-like_b-helix"/>
</dbReference>
<dbReference type="EMBL" id="LGEQ01000098">
    <property type="protein sequence ID" value="KUJ92394.1"/>
    <property type="molecule type" value="Genomic_DNA"/>
</dbReference>
<dbReference type="PATRIC" id="fig|2234.6.peg.532"/>
<gene>
    <name evidence="12" type="ORF">XD40_2414</name>
</gene>
<dbReference type="PANTHER" id="PTHR46390">
    <property type="entry name" value="MANNOSE-1-PHOSPHATE GUANYLYLTRANSFERASE"/>
    <property type="match status" value="1"/>
</dbReference>
<dbReference type="Proteomes" id="UP000054307">
    <property type="component" value="Unassembled WGS sequence"/>
</dbReference>
<dbReference type="AlphaFoldDB" id="A0A101DBC2"/>
<dbReference type="InterPro" id="IPR001538">
    <property type="entry name" value="Man6P_isomerase-2_C"/>
</dbReference>
<comment type="similarity">
    <text evidence="1 8">Belongs to the mannose-6-phosphate isomerase type 2 family.</text>
</comment>
<dbReference type="InterPro" id="IPR029044">
    <property type="entry name" value="Nucleotide-diphossugar_trans"/>
</dbReference>
<dbReference type="CDD" id="cd02213">
    <property type="entry name" value="cupin_PMI_typeII_C"/>
    <property type="match status" value="1"/>
</dbReference>
<dbReference type="GO" id="GO:0009298">
    <property type="term" value="P:GDP-mannose biosynthetic process"/>
    <property type="evidence" value="ECO:0007669"/>
    <property type="project" value="TreeGrafter"/>
</dbReference>
<evidence type="ECO:0000256" key="3">
    <source>
        <dbReference type="ARBA" id="ARBA00022679"/>
    </source>
</evidence>
<dbReference type="Pfam" id="PF01050">
    <property type="entry name" value="MannoseP_isomer"/>
    <property type="match status" value="1"/>
</dbReference>
<evidence type="ECO:0000256" key="5">
    <source>
        <dbReference type="ARBA" id="ARBA00022741"/>
    </source>
</evidence>
<dbReference type="GO" id="GO:0016853">
    <property type="term" value="F:isomerase activity"/>
    <property type="evidence" value="ECO:0007669"/>
    <property type="project" value="UniProtKB-KW"/>
</dbReference>
<evidence type="ECO:0000256" key="4">
    <source>
        <dbReference type="ARBA" id="ARBA00022695"/>
    </source>
</evidence>
<dbReference type="InterPro" id="IPR049577">
    <property type="entry name" value="GMPP_N"/>
</dbReference>
<dbReference type="GO" id="GO:0004475">
    <property type="term" value="F:mannose-1-phosphate guanylyltransferase (GTP) activity"/>
    <property type="evidence" value="ECO:0007669"/>
    <property type="project" value="UniProtKB-EC"/>
</dbReference>
<dbReference type="Pfam" id="PF22640">
    <property type="entry name" value="ManC_GMP_beta-helix"/>
    <property type="match status" value="1"/>
</dbReference>
<evidence type="ECO:0000256" key="7">
    <source>
        <dbReference type="ARBA" id="ARBA00047343"/>
    </source>
</evidence>
<keyword evidence="6" id="KW-0342">GTP-binding</keyword>
<feature type="domain" description="Mannose-6-phosphate isomerase type II C-terminal" evidence="10">
    <location>
        <begin position="329"/>
        <end position="443"/>
    </location>
</feature>
<evidence type="ECO:0000256" key="6">
    <source>
        <dbReference type="ARBA" id="ARBA00023134"/>
    </source>
</evidence>
<dbReference type="PANTHER" id="PTHR46390:SF1">
    <property type="entry name" value="MANNOSE-1-PHOSPHATE GUANYLYLTRANSFERASE"/>
    <property type="match status" value="1"/>
</dbReference>
<feature type="domain" description="MannoseP isomerase/GMP-like beta-helix" evidence="11">
    <location>
        <begin position="275"/>
        <end position="322"/>
    </location>
</feature>
<sequence length="448" mass="51079">MKTLILAGGKGTRLWPLSRELMPKQFIKLFSESLFQKTVKRALYLSSPDEIYVITNKEYRFRVLDDLEEIGISISEENIILEPEAKNTLPAICLGVKAAGEGKFAVLPSDHLIKADEEYLNAFRSAEKLSENYIVTFGITPTRPHTGYGYIKPGKELEGGFEVEQFKEKPSRELAEEYVSKGYLWNSGMFVFDSKVFVEELKELAPEFAKVLEEGEEAYKQIPEASFDYAILEKSGRVAVVPIKTFWSDLGNFDSIYEVMEKDERGNAIKSESCIPVDSENNLVITQRLTALIGLRDLIVIDTDDALLVARRGEAEKVREVYRLLAEKGDKAVEVHRTAHRPWGSYTVLEENKSYKIKRITVKPKKRLSLQRHYHRSEHWVVVKGTARIVVDGNEILLRSGESTFVPAGAIHRIENPGKIPLEIIEIQIGEYLEEDDIERFEDDFGRR</sequence>
<keyword evidence="3 12" id="KW-0808">Transferase</keyword>
<evidence type="ECO:0000259" key="9">
    <source>
        <dbReference type="Pfam" id="PF00483"/>
    </source>
</evidence>
<comment type="catalytic activity">
    <reaction evidence="7">
        <text>alpha-D-mannose 1-phosphate + GTP + H(+) = GDP-alpha-D-mannose + diphosphate</text>
        <dbReference type="Rhea" id="RHEA:15229"/>
        <dbReference type="ChEBI" id="CHEBI:15378"/>
        <dbReference type="ChEBI" id="CHEBI:33019"/>
        <dbReference type="ChEBI" id="CHEBI:37565"/>
        <dbReference type="ChEBI" id="CHEBI:57527"/>
        <dbReference type="ChEBI" id="CHEBI:58409"/>
        <dbReference type="EC" id="2.7.7.13"/>
    </reaction>
</comment>
<evidence type="ECO:0000259" key="11">
    <source>
        <dbReference type="Pfam" id="PF22640"/>
    </source>
</evidence>